<evidence type="ECO:0000313" key="2">
    <source>
        <dbReference type="Proteomes" id="UP001597343"/>
    </source>
</evidence>
<dbReference type="EMBL" id="JBHUIO010000002">
    <property type="protein sequence ID" value="MFD2168787.1"/>
    <property type="molecule type" value="Genomic_DNA"/>
</dbReference>
<accession>A0ABW4ZSJ0</accession>
<comment type="caution">
    <text evidence="1">The sequence shown here is derived from an EMBL/GenBank/DDBJ whole genome shotgun (WGS) entry which is preliminary data.</text>
</comment>
<reference evidence="2" key="1">
    <citation type="journal article" date="2019" name="Int. J. Syst. Evol. Microbiol.">
        <title>The Global Catalogue of Microorganisms (GCM) 10K type strain sequencing project: providing services to taxonomists for standard genome sequencing and annotation.</title>
        <authorList>
            <consortium name="The Broad Institute Genomics Platform"/>
            <consortium name="The Broad Institute Genome Sequencing Center for Infectious Disease"/>
            <person name="Wu L."/>
            <person name="Ma J."/>
        </authorList>
    </citation>
    <scope>NUCLEOTIDE SEQUENCE [LARGE SCALE GENOMIC DNA]</scope>
    <source>
        <strain evidence="2">CGMCC 1.13574</strain>
    </source>
</reference>
<name>A0ABW4ZSJ0_9BACL</name>
<protein>
    <recommendedName>
        <fullName evidence="3">Sigma-70 family RNA polymerase sigma factor</fullName>
    </recommendedName>
</protein>
<organism evidence="1 2">
    <name type="scientific">Tumebacillus lipolyticus</name>
    <dbReference type="NCBI Taxonomy" id="1280370"/>
    <lineage>
        <taxon>Bacteria</taxon>
        <taxon>Bacillati</taxon>
        <taxon>Bacillota</taxon>
        <taxon>Bacilli</taxon>
        <taxon>Bacillales</taxon>
        <taxon>Alicyclobacillaceae</taxon>
        <taxon>Tumebacillus</taxon>
    </lineage>
</organism>
<dbReference type="RefSeq" id="WP_386043815.1">
    <property type="nucleotide sequence ID" value="NZ_JBHUIO010000002.1"/>
</dbReference>
<gene>
    <name evidence="1" type="ORF">ACFSOY_01985</name>
</gene>
<evidence type="ECO:0008006" key="3">
    <source>
        <dbReference type="Google" id="ProtNLM"/>
    </source>
</evidence>
<sequence length="203" mass="23668">MTDVNSAAVTATALAAYRELFAGRDDQFVRLVELLRSHRHRFIAKFSIKMPSLDRSDLESTYMEALWIEVKRYRSAEKGAFLMLLNRAITLRAHDLGRRTIRVSKREESLDWRIAQLGETSLPTVRSEEDSLLLRETIEEHLRRTAYLSGEMSADQRALLRTQLEQGLSLHEAVNLAPDIYRNRQQMWRATKHRRALFSQRGR</sequence>
<keyword evidence="2" id="KW-1185">Reference proteome</keyword>
<proteinExistence type="predicted"/>
<evidence type="ECO:0000313" key="1">
    <source>
        <dbReference type="EMBL" id="MFD2168787.1"/>
    </source>
</evidence>
<dbReference type="Proteomes" id="UP001597343">
    <property type="component" value="Unassembled WGS sequence"/>
</dbReference>